<sequence length="340" mass="36052">MTGDLRGPLLKGALFTVVTVLATLVLGVTIANKGTGDTATYQARFTDVTSLNPGDDIRMAGVRVGQVRGISVVDRRFSEVEFDVDRRYALAPSVTATVRFRNLIGQRYIALDQGIGSGKLAEGATIPLERTRPAVDLTAMFNGFKPLLRALSPDDVNKLSMEIVQVLQGEGGTVGDLVRHIGSLTTTLAEKDDVIGRVIGNLNTVLSQVDAKDDQLSTLVLTTQQLVSGLAKDAEPIGDAIDGIAALTNATAGLLEQGREPLRRDIDALGSLSKSLADNTPEFEKFLTALPVKYEAIGRTASYGSWLNFYLCSATTDVAPAPGQGPGDIGIPITDARCRP</sequence>
<name>A0ABT1INR5_9PSEU</name>
<evidence type="ECO:0000313" key="5">
    <source>
        <dbReference type="Proteomes" id="UP001205185"/>
    </source>
</evidence>
<evidence type="ECO:0000313" key="4">
    <source>
        <dbReference type="EMBL" id="MCP2274312.1"/>
    </source>
</evidence>
<gene>
    <name evidence="4" type="ORF">LV75_006846</name>
</gene>
<accession>A0ABT1INR5</accession>
<comment type="caution">
    <text evidence="4">The sequence shown here is derived from an EMBL/GenBank/DDBJ whole genome shotgun (WGS) entry which is preliminary data.</text>
</comment>
<dbReference type="PANTHER" id="PTHR33371:SF17">
    <property type="entry name" value="MCE-FAMILY PROTEIN MCE1B"/>
    <property type="match status" value="1"/>
</dbReference>
<keyword evidence="1" id="KW-1133">Transmembrane helix</keyword>
<protein>
    <submittedName>
        <fullName evidence="4">Phospholipid/cholesterol/gamma-HCH transport system substrate-binding protein</fullName>
    </submittedName>
</protein>
<dbReference type="InterPro" id="IPR005693">
    <property type="entry name" value="Mce"/>
</dbReference>
<feature type="domain" description="Mce/MlaD" evidence="2">
    <location>
        <begin position="38"/>
        <end position="114"/>
    </location>
</feature>
<keyword evidence="1" id="KW-0472">Membrane</keyword>
<evidence type="ECO:0000256" key="1">
    <source>
        <dbReference type="SAM" id="Phobius"/>
    </source>
</evidence>
<reference evidence="4 5" key="1">
    <citation type="submission" date="2022-06" db="EMBL/GenBank/DDBJ databases">
        <title>Genomic Encyclopedia of Archaeal and Bacterial Type Strains, Phase II (KMG-II): from individual species to whole genera.</title>
        <authorList>
            <person name="Goeker M."/>
        </authorList>
    </citation>
    <scope>NUCLEOTIDE SEQUENCE [LARGE SCALE GENOMIC DNA]</scope>
    <source>
        <strain evidence="4 5">DSM 44255</strain>
    </source>
</reference>
<proteinExistence type="predicted"/>
<dbReference type="InterPro" id="IPR003399">
    <property type="entry name" value="Mce/MlaD"/>
</dbReference>
<feature type="transmembrane region" description="Helical" evidence="1">
    <location>
        <begin position="12"/>
        <end position="31"/>
    </location>
</feature>
<keyword evidence="1" id="KW-0812">Transmembrane</keyword>
<dbReference type="PANTHER" id="PTHR33371">
    <property type="entry name" value="INTERMEMBRANE PHOSPHOLIPID TRANSPORT SYSTEM BINDING PROTEIN MLAD-RELATED"/>
    <property type="match status" value="1"/>
</dbReference>
<dbReference type="Proteomes" id="UP001205185">
    <property type="component" value="Unassembled WGS sequence"/>
</dbReference>
<organism evidence="4 5">
    <name type="scientific">Actinokineospora diospyrosa</name>
    <dbReference type="NCBI Taxonomy" id="103728"/>
    <lineage>
        <taxon>Bacteria</taxon>
        <taxon>Bacillati</taxon>
        <taxon>Actinomycetota</taxon>
        <taxon>Actinomycetes</taxon>
        <taxon>Pseudonocardiales</taxon>
        <taxon>Pseudonocardiaceae</taxon>
        <taxon>Actinokineospora</taxon>
    </lineage>
</organism>
<dbReference type="RefSeq" id="WP_253891645.1">
    <property type="nucleotide sequence ID" value="NZ_BAAAVB010000011.1"/>
</dbReference>
<feature type="domain" description="Mammalian cell entry C-terminal" evidence="3">
    <location>
        <begin position="118"/>
        <end position="315"/>
    </location>
</feature>
<dbReference type="InterPro" id="IPR024516">
    <property type="entry name" value="Mce_C"/>
</dbReference>
<dbReference type="Pfam" id="PF11887">
    <property type="entry name" value="Mce4_CUP1"/>
    <property type="match status" value="1"/>
</dbReference>
<keyword evidence="5" id="KW-1185">Reference proteome</keyword>
<dbReference type="Pfam" id="PF02470">
    <property type="entry name" value="MlaD"/>
    <property type="match status" value="1"/>
</dbReference>
<evidence type="ECO:0000259" key="2">
    <source>
        <dbReference type="Pfam" id="PF02470"/>
    </source>
</evidence>
<dbReference type="NCBIfam" id="TIGR00996">
    <property type="entry name" value="Mtu_fam_mce"/>
    <property type="match status" value="1"/>
</dbReference>
<evidence type="ECO:0000259" key="3">
    <source>
        <dbReference type="Pfam" id="PF11887"/>
    </source>
</evidence>
<dbReference type="EMBL" id="JAMTCO010000023">
    <property type="protein sequence ID" value="MCP2274312.1"/>
    <property type="molecule type" value="Genomic_DNA"/>
</dbReference>
<dbReference type="InterPro" id="IPR052336">
    <property type="entry name" value="MlaD_Phospholipid_Transporter"/>
</dbReference>